<name>A0A9E7GXA1_9LILI</name>
<evidence type="ECO:0000313" key="5">
    <source>
        <dbReference type="EMBL" id="URE19752.1"/>
    </source>
</evidence>
<dbReference type="PANTHER" id="PTHR43832:SF1">
    <property type="entry name" value="S-ADENOSYL-L-METHIONINE-DEPENDENT METHYLTRANSFERASES SUPERFAMILY PROTEIN"/>
    <property type="match status" value="1"/>
</dbReference>
<dbReference type="Pfam" id="PF02353">
    <property type="entry name" value="CMAS"/>
    <property type="match status" value="1"/>
</dbReference>
<protein>
    <submittedName>
        <fullName evidence="5">rRNA small subunit methyltransferase G</fullName>
    </submittedName>
</protein>
<feature type="region of interest" description="Disordered" evidence="4">
    <location>
        <begin position="1"/>
        <end position="71"/>
    </location>
</feature>
<evidence type="ECO:0000256" key="3">
    <source>
        <dbReference type="ARBA" id="ARBA00022691"/>
    </source>
</evidence>
<dbReference type="GO" id="GO:0032259">
    <property type="term" value="P:methylation"/>
    <property type="evidence" value="ECO:0007669"/>
    <property type="project" value="UniProtKB-KW"/>
</dbReference>
<comment type="similarity">
    <text evidence="1">Belongs to the CFA/CMAS family.</text>
</comment>
<dbReference type="Proteomes" id="UP001055439">
    <property type="component" value="Chromosome 7"/>
</dbReference>
<keyword evidence="2 5" id="KW-0808">Transferase</keyword>
<evidence type="ECO:0000313" key="6">
    <source>
        <dbReference type="Proteomes" id="UP001055439"/>
    </source>
</evidence>
<dbReference type="GO" id="GO:0008168">
    <property type="term" value="F:methyltransferase activity"/>
    <property type="evidence" value="ECO:0007669"/>
    <property type="project" value="UniProtKB-KW"/>
</dbReference>
<dbReference type="PANTHER" id="PTHR43832">
    <property type="match status" value="1"/>
</dbReference>
<dbReference type="CDD" id="cd02440">
    <property type="entry name" value="AdoMet_MTases"/>
    <property type="match status" value="1"/>
</dbReference>
<evidence type="ECO:0000256" key="2">
    <source>
        <dbReference type="ARBA" id="ARBA00022603"/>
    </source>
</evidence>
<evidence type="ECO:0000256" key="1">
    <source>
        <dbReference type="ARBA" id="ARBA00010815"/>
    </source>
</evidence>
<feature type="compositionally biased region" description="Basic and acidic residues" evidence="4">
    <location>
        <begin position="28"/>
        <end position="54"/>
    </location>
</feature>
<gene>
    <name evidence="5" type="ORF">MUK42_34448</name>
</gene>
<keyword evidence="6" id="KW-1185">Reference proteome</keyword>
<proteinExistence type="inferred from homology"/>
<dbReference type="InterPro" id="IPR029063">
    <property type="entry name" value="SAM-dependent_MTases_sf"/>
</dbReference>
<keyword evidence="3" id="KW-0949">S-adenosyl-L-methionine</keyword>
<evidence type="ECO:0000256" key="4">
    <source>
        <dbReference type="SAM" id="MobiDB-lite"/>
    </source>
</evidence>
<feature type="compositionally biased region" description="Basic residues" evidence="4">
    <location>
        <begin position="1"/>
        <end position="10"/>
    </location>
</feature>
<dbReference type="OrthoDB" id="506498at2759"/>
<dbReference type="EMBL" id="CP097509">
    <property type="protein sequence ID" value="URE19752.1"/>
    <property type="molecule type" value="Genomic_DNA"/>
</dbReference>
<accession>A0A9E7GXA1</accession>
<dbReference type="Gene3D" id="3.40.50.150">
    <property type="entry name" value="Vaccinia Virus protein VP39"/>
    <property type="match status" value="1"/>
</dbReference>
<keyword evidence="2 5" id="KW-0489">Methyltransferase</keyword>
<dbReference type="AlphaFoldDB" id="A0A9E7GXA1"/>
<dbReference type="SUPFAM" id="SSF53335">
    <property type="entry name" value="S-adenosyl-L-methionine-dependent methyltransferases"/>
    <property type="match status" value="1"/>
</dbReference>
<organism evidence="5 6">
    <name type="scientific">Musa troglodytarum</name>
    <name type="common">fe'i banana</name>
    <dbReference type="NCBI Taxonomy" id="320322"/>
    <lineage>
        <taxon>Eukaryota</taxon>
        <taxon>Viridiplantae</taxon>
        <taxon>Streptophyta</taxon>
        <taxon>Embryophyta</taxon>
        <taxon>Tracheophyta</taxon>
        <taxon>Spermatophyta</taxon>
        <taxon>Magnoliopsida</taxon>
        <taxon>Liliopsida</taxon>
        <taxon>Zingiberales</taxon>
        <taxon>Musaceae</taxon>
        <taxon>Musa</taxon>
    </lineage>
</organism>
<reference evidence="5" key="1">
    <citation type="submission" date="2022-05" db="EMBL/GenBank/DDBJ databases">
        <title>The Musa troglodytarum L. genome provides insights into the mechanism of non-climacteric behaviour and enrichment of carotenoids.</title>
        <authorList>
            <person name="Wang J."/>
        </authorList>
    </citation>
    <scope>NUCLEOTIDE SEQUENCE</scope>
    <source>
        <tissue evidence="5">Leaf</tissue>
    </source>
</reference>
<sequence length="355" mass="40926">MTRGAKRRRDGARSSQADAAIYGRPRGKGTEKRETHGRDTSRQARKREERDGERTGQLCAQTGTRLIPPRDSEPVDEIMLLRGETLMVELAFPVQDGQSLEDMPIAVETDKAKSQHYELPTSFFKLVLGENLKYSPFSCCYFKNIASTLEDAENAMLELYSERAQLKDGQKILDVGCGWGSFVIYIAKKYKNCSVTGICNSSTQKTHIEEQCRHLQLSNVEIIVADIAKFEMEASFDRVVSIGMFEYMKNYKMLLKKILMWMKQDSLLFIKHFCHKTFAYHFEDKNEDDWITRYFFTGGTMPSANLLLYFQATYGKDSATKWIAYWRTFFISVAEIFGFNNGDEWMVALFLLKKK</sequence>
<dbReference type="FunFam" id="3.40.50.150:FF:000554">
    <property type="entry name" value="Cation-transporting ATPase"/>
    <property type="match status" value="1"/>
</dbReference>